<organism evidence="1 2">
    <name type="scientific">Penicillium canariense</name>
    <dbReference type="NCBI Taxonomy" id="189055"/>
    <lineage>
        <taxon>Eukaryota</taxon>
        <taxon>Fungi</taxon>
        <taxon>Dikarya</taxon>
        <taxon>Ascomycota</taxon>
        <taxon>Pezizomycotina</taxon>
        <taxon>Eurotiomycetes</taxon>
        <taxon>Eurotiomycetidae</taxon>
        <taxon>Eurotiales</taxon>
        <taxon>Aspergillaceae</taxon>
        <taxon>Penicillium</taxon>
    </lineage>
</organism>
<keyword evidence="2" id="KW-1185">Reference proteome</keyword>
<gene>
    <name evidence="1" type="ORF">N7482_010093</name>
</gene>
<dbReference type="RefSeq" id="XP_056538174.1">
    <property type="nucleotide sequence ID" value="XM_056692217.1"/>
</dbReference>
<dbReference type="GeneID" id="81431393"/>
<dbReference type="Proteomes" id="UP001149163">
    <property type="component" value="Unassembled WGS sequence"/>
</dbReference>
<protein>
    <submittedName>
        <fullName evidence="1">Uncharacterized protein</fullName>
    </submittedName>
</protein>
<sequence>MMQLGQDHGDHRLVMASRELYVHALQQIMGALNRPSLAVADETLATAILLGAYEMVNATGQQAWMLHSRGVACLLVLRGAQAHATGLGRTLMLSFRGFIVFDALMKGERCFLEAQEWREIIPEGVQEEERRGQASRLGELIEYAFHEIAHCPGFLAETRAMVASTHASKTDRAHLTRRIMDCRQKLSEIQLTILTHLNSDNRGEFIGMITAAAANTLGGFSLEGIGSGISFLQQLLTVLTSNASRRHASRQRPWATVAPYPFQVNVPAFINAQAVAKAIADGKHTHQPPGPQTIQRPDTWFDRVSMSMGMVEEMPPT</sequence>
<evidence type="ECO:0000313" key="2">
    <source>
        <dbReference type="Proteomes" id="UP001149163"/>
    </source>
</evidence>
<evidence type="ECO:0000313" key="1">
    <source>
        <dbReference type="EMBL" id="KAJ5150841.1"/>
    </source>
</evidence>
<dbReference type="PANTHER" id="PTHR38111:SF6">
    <property type="entry name" value="FINGER DOMAIN PROTEIN, PUTATIVE (AFU_ORTHOLOGUE AFUA_8G01940)-RELATED"/>
    <property type="match status" value="1"/>
</dbReference>
<reference evidence="1" key="1">
    <citation type="submission" date="2022-11" db="EMBL/GenBank/DDBJ databases">
        <authorList>
            <person name="Petersen C."/>
        </authorList>
    </citation>
    <scope>NUCLEOTIDE SEQUENCE</scope>
    <source>
        <strain evidence="1">IBT 26290</strain>
    </source>
</reference>
<name>A0A9W9HLU0_9EURO</name>
<reference evidence="1" key="2">
    <citation type="journal article" date="2023" name="IMA Fungus">
        <title>Comparative genomic study of the Penicillium genus elucidates a diverse pangenome and 15 lateral gene transfer events.</title>
        <authorList>
            <person name="Petersen C."/>
            <person name="Sorensen T."/>
            <person name="Nielsen M.R."/>
            <person name="Sondergaard T.E."/>
            <person name="Sorensen J.L."/>
            <person name="Fitzpatrick D.A."/>
            <person name="Frisvad J.C."/>
            <person name="Nielsen K.L."/>
        </authorList>
    </citation>
    <scope>NUCLEOTIDE SEQUENCE</scope>
    <source>
        <strain evidence="1">IBT 26290</strain>
    </source>
</reference>
<dbReference type="AlphaFoldDB" id="A0A9W9HLU0"/>
<dbReference type="InterPro" id="IPR053178">
    <property type="entry name" value="Osmoadaptation_assoc"/>
</dbReference>
<dbReference type="EMBL" id="JAPQKN010000008">
    <property type="protein sequence ID" value="KAJ5150841.1"/>
    <property type="molecule type" value="Genomic_DNA"/>
</dbReference>
<dbReference type="PANTHER" id="PTHR38111">
    <property type="entry name" value="ZN(2)-C6 FUNGAL-TYPE DOMAIN-CONTAINING PROTEIN-RELATED"/>
    <property type="match status" value="1"/>
</dbReference>
<dbReference type="OrthoDB" id="3525185at2759"/>
<proteinExistence type="predicted"/>
<accession>A0A9W9HLU0</accession>
<comment type="caution">
    <text evidence="1">The sequence shown here is derived from an EMBL/GenBank/DDBJ whole genome shotgun (WGS) entry which is preliminary data.</text>
</comment>